<dbReference type="PROSITE" id="PS50112">
    <property type="entry name" value="PAS"/>
    <property type="match status" value="3"/>
</dbReference>
<dbReference type="Gene3D" id="3.30.450.20">
    <property type="entry name" value="PAS domain"/>
    <property type="match status" value="3"/>
</dbReference>
<feature type="domain" description="Histidine kinase" evidence="6">
    <location>
        <begin position="443"/>
        <end position="655"/>
    </location>
</feature>
<reference evidence="9 10" key="1">
    <citation type="journal article" date="2018" name="Int. J. Syst. Evol. Microbiol.">
        <title>Flavobacterium chryseum sp. nov. and Flavobacterium psychroterrae sp. nov., novel environmental bacteria isolated from Antarctica.</title>
        <authorList>
            <person name="Kralova S."/>
            <person name="Svec P."/>
            <person name="Busse H.J."/>
            <person name="Stankova E."/>
            <person name="Vaczi P."/>
            <person name="Sedlacek I."/>
        </authorList>
    </citation>
    <scope>NUCLEOTIDE SEQUENCE [LARGE SCALE GENOMIC DNA]</scope>
    <source>
        <strain evidence="9 10">CCM 8827</strain>
    </source>
</reference>
<feature type="domain" description="PAS" evidence="7">
    <location>
        <begin position="163"/>
        <end position="219"/>
    </location>
</feature>
<dbReference type="PANTHER" id="PTHR43304:SF1">
    <property type="entry name" value="PAC DOMAIN-CONTAINING PROTEIN"/>
    <property type="match status" value="1"/>
</dbReference>
<comment type="caution">
    <text evidence="9">The sequence shown here is derived from an EMBL/GenBank/DDBJ whole genome shotgun (WGS) entry which is preliminary data.</text>
</comment>
<name>A0ABS5PAN6_9FLAO</name>
<evidence type="ECO:0000313" key="10">
    <source>
        <dbReference type="Proteomes" id="UP000722625"/>
    </source>
</evidence>
<keyword evidence="10" id="KW-1185">Reference proteome</keyword>
<dbReference type="PANTHER" id="PTHR43304">
    <property type="entry name" value="PHYTOCHROME-LIKE PROTEIN CPH1"/>
    <property type="match status" value="1"/>
</dbReference>
<protein>
    <recommendedName>
        <fullName evidence="2">histidine kinase</fullName>
        <ecNumber evidence="2">2.7.13.3</ecNumber>
    </recommendedName>
</protein>
<evidence type="ECO:0000259" key="6">
    <source>
        <dbReference type="PROSITE" id="PS50109"/>
    </source>
</evidence>
<dbReference type="RefSeq" id="WP_213298651.1">
    <property type="nucleotide sequence ID" value="NZ_JAGYVZ010000008.1"/>
</dbReference>
<dbReference type="SUPFAM" id="SSF55785">
    <property type="entry name" value="PYP-like sensor domain (PAS domain)"/>
    <property type="match status" value="3"/>
</dbReference>
<evidence type="ECO:0000256" key="5">
    <source>
        <dbReference type="ARBA" id="ARBA00022777"/>
    </source>
</evidence>
<evidence type="ECO:0000256" key="2">
    <source>
        <dbReference type="ARBA" id="ARBA00012438"/>
    </source>
</evidence>
<dbReference type="SUPFAM" id="SSF55874">
    <property type="entry name" value="ATPase domain of HSP90 chaperone/DNA topoisomerase II/histidine kinase"/>
    <property type="match status" value="1"/>
</dbReference>
<dbReference type="PROSITE" id="PS50109">
    <property type="entry name" value="HIS_KIN"/>
    <property type="match status" value="1"/>
</dbReference>
<dbReference type="EC" id="2.7.13.3" evidence="2"/>
<dbReference type="SMART" id="SM00091">
    <property type="entry name" value="PAS"/>
    <property type="match status" value="3"/>
</dbReference>
<dbReference type="Proteomes" id="UP000722625">
    <property type="component" value="Unassembled WGS sequence"/>
</dbReference>
<evidence type="ECO:0000256" key="1">
    <source>
        <dbReference type="ARBA" id="ARBA00000085"/>
    </source>
</evidence>
<dbReference type="Pfam" id="PF13426">
    <property type="entry name" value="PAS_9"/>
    <property type="match status" value="3"/>
</dbReference>
<dbReference type="PRINTS" id="PR00344">
    <property type="entry name" value="BCTRLSENSOR"/>
</dbReference>
<feature type="domain" description="PAS" evidence="7">
    <location>
        <begin position="21"/>
        <end position="94"/>
    </location>
</feature>
<dbReference type="InterPro" id="IPR004358">
    <property type="entry name" value="Sig_transdc_His_kin-like_C"/>
</dbReference>
<dbReference type="InterPro" id="IPR000700">
    <property type="entry name" value="PAS-assoc_C"/>
</dbReference>
<dbReference type="CDD" id="cd00130">
    <property type="entry name" value="PAS"/>
    <property type="match status" value="3"/>
</dbReference>
<comment type="catalytic activity">
    <reaction evidence="1">
        <text>ATP + protein L-histidine = ADP + protein N-phospho-L-histidine.</text>
        <dbReference type="EC" id="2.7.13.3"/>
    </reaction>
</comment>
<proteinExistence type="predicted"/>
<dbReference type="InterPro" id="IPR003661">
    <property type="entry name" value="HisK_dim/P_dom"/>
</dbReference>
<evidence type="ECO:0000313" key="9">
    <source>
        <dbReference type="EMBL" id="MBS7231339.1"/>
    </source>
</evidence>
<organism evidence="9 10">
    <name type="scientific">Flavobacterium psychroterrae</name>
    <dbReference type="NCBI Taxonomy" id="2133767"/>
    <lineage>
        <taxon>Bacteria</taxon>
        <taxon>Pseudomonadati</taxon>
        <taxon>Bacteroidota</taxon>
        <taxon>Flavobacteriia</taxon>
        <taxon>Flavobacteriales</taxon>
        <taxon>Flavobacteriaceae</taxon>
        <taxon>Flavobacterium</taxon>
    </lineage>
</organism>
<dbReference type="PROSITE" id="PS50113">
    <property type="entry name" value="PAC"/>
    <property type="match status" value="3"/>
</dbReference>
<evidence type="ECO:0000259" key="8">
    <source>
        <dbReference type="PROSITE" id="PS50113"/>
    </source>
</evidence>
<feature type="domain" description="PAC" evidence="8">
    <location>
        <begin position="238"/>
        <end position="290"/>
    </location>
</feature>
<dbReference type="InterPro" id="IPR003594">
    <property type="entry name" value="HATPase_dom"/>
</dbReference>
<dbReference type="CDD" id="cd00082">
    <property type="entry name" value="HisKA"/>
    <property type="match status" value="1"/>
</dbReference>
<feature type="domain" description="PAS" evidence="7">
    <location>
        <begin position="306"/>
        <end position="363"/>
    </location>
</feature>
<evidence type="ECO:0000256" key="4">
    <source>
        <dbReference type="ARBA" id="ARBA00022679"/>
    </source>
</evidence>
<evidence type="ECO:0000259" key="7">
    <source>
        <dbReference type="PROSITE" id="PS50112"/>
    </source>
</evidence>
<feature type="domain" description="PAC" evidence="8">
    <location>
        <begin position="380"/>
        <end position="432"/>
    </location>
</feature>
<dbReference type="Gene3D" id="1.10.287.130">
    <property type="match status" value="1"/>
</dbReference>
<sequence>MENYNRNGHSLTNTLHRLGGGEALYHKMTDEVADYAILLMDVDGTLLNWNKGAQNIKGYTPDEIVGKNFRVFYSSEDRTNHLPEKLLDEAMRKGKVNHEGWRIKKDGSKFWGSVLITALHDSENNIIALSKVTRDLTERRAAEEIQRRHAMELQHKNEELKQSEARYHSMIAEIADYAIILLDNSGQILNWNKGAERIKGYSANEIIGKNFSQFYLQEDIDTGLPDRLITKAREDGAATHEGWRVKKDGNVFWGSILITALHDDMDRVIGYSKVTRDLTERKMAEERQERFSSELQYKNDLLTRSEERYHRMIAEVEDYAIILLDSQGNIQNWNKGAQKIKGYSEAEILGKNFSIFYLPDDVENGLPQQLLAEASRHNKAALEGWRIRKDGSRFWGSVVITALHNLQGDVTGFSKVTRDLTHKKEADDQILLQNQQLEEFAYVASHDLQEPLRKIITFSNLLKDNISTGSESLRVLEKITHAAQRMGNLITSVLNYSQMKGDENLFQEVDINEVLHNIESDFELLLRDKNGEIVYGSLPIITAIPIQMHQLFANLINNGLKYNKDEPKITIIAEEESIDGRHYYKFSVSDNGVGFDAKFTERIFKMFHRLNNDKQGTGIGLALCKKIAENHGGYIRVESKPGAGATFVVNLLKNK</sequence>
<keyword evidence="5" id="KW-0418">Kinase</keyword>
<dbReference type="PROSITE" id="PS01228">
    <property type="entry name" value="COF_1"/>
    <property type="match status" value="1"/>
</dbReference>
<dbReference type="EMBL" id="JAGYVZ010000008">
    <property type="protein sequence ID" value="MBS7231339.1"/>
    <property type="molecule type" value="Genomic_DNA"/>
</dbReference>
<dbReference type="SUPFAM" id="SSF47384">
    <property type="entry name" value="Homodimeric domain of signal transducing histidine kinase"/>
    <property type="match status" value="1"/>
</dbReference>
<dbReference type="InterPro" id="IPR001610">
    <property type="entry name" value="PAC"/>
</dbReference>
<dbReference type="NCBIfam" id="TIGR00229">
    <property type="entry name" value="sensory_box"/>
    <property type="match status" value="3"/>
</dbReference>
<dbReference type="Pfam" id="PF00512">
    <property type="entry name" value="HisKA"/>
    <property type="match status" value="1"/>
</dbReference>
<dbReference type="SMART" id="SM00388">
    <property type="entry name" value="HisKA"/>
    <property type="match status" value="1"/>
</dbReference>
<dbReference type="SMART" id="SM00086">
    <property type="entry name" value="PAC"/>
    <property type="match status" value="3"/>
</dbReference>
<dbReference type="Pfam" id="PF02518">
    <property type="entry name" value="HATPase_c"/>
    <property type="match status" value="1"/>
</dbReference>
<dbReference type="InterPro" id="IPR005467">
    <property type="entry name" value="His_kinase_dom"/>
</dbReference>
<dbReference type="InterPro" id="IPR035965">
    <property type="entry name" value="PAS-like_dom_sf"/>
</dbReference>
<dbReference type="SMART" id="SM00387">
    <property type="entry name" value="HATPase_c"/>
    <property type="match status" value="1"/>
</dbReference>
<dbReference type="Gene3D" id="3.30.565.10">
    <property type="entry name" value="Histidine kinase-like ATPase, C-terminal domain"/>
    <property type="match status" value="1"/>
</dbReference>
<dbReference type="InterPro" id="IPR000014">
    <property type="entry name" value="PAS"/>
</dbReference>
<accession>A0ABS5PAN6</accession>
<keyword evidence="3" id="KW-0597">Phosphoprotein</keyword>
<dbReference type="InterPro" id="IPR036890">
    <property type="entry name" value="HATPase_C_sf"/>
</dbReference>
<gene>
    <name evidence="9" type="ORF">KHA90_09905</name>
</gene>
<feature type="domain" description="PAC" evidence="8">
    <location>
        <begin position="96"/>
        <end position="148"/>
    </location>
</feature>
<keyword evidence="4" id="KW-0808">Transferase</keyword>
<evidence type="ECO:0000256" key="3">
    <source>
        <dbReference type="ARBA" id="ARBA00022553"/>
    </source>
</evidence>
<dbReference type="InterPro" id="IPR036097">
    <property type="entry name" value="HisK_dim/P_sf"/>
</dbReference>
<dbReference type="InterPro" id="IPR052162">
    <property type="entry name" value="Sensor_kinase/Photoreceptor"/>
</dbReference>